<protein>
    <submittedName>
        <fullName evidence="3">Uncharacterized protein</fullName>
    </submittedName>
</protein>
<feature type="region of interest" description="Disordered" evidence="1">
    <location>
        <begin position="278"/>
        <end position="316"/>
    </location>
</feature>
<accession>A0A074YJF9</accession>
<gene>
    <name evidence="3" type="ORF">AUEXF2481DRAFT_41402</name>
</gene>
<dbReference type="InParanoid" id="A0A074YJF9"/>
<sequence>MAPPTRSAPLLRLAVALTIFIIGICVLNGLDHPRTLAHELSTILSNQTLTLQLSEHDDTGIAAVYVPASLKDNGRTSIFWGGLFALGTAGAYIYGKIQDHIFSQLYALDKDAKDVPKGEKLRFHLQGVRNLDLTGWLVTTGPKDTFMAWTFSVCSMAGVLYIAVLTAVQAVTNDIVVDQLRQFLNNGETTNNTVFGSSIDHGSYTLESWTCQTKSLLATSVNSRTTAQVAGALKKSCHDGRKTRYLLFVMLPLTFLMLLTIWKSHWFMSDKSQKPAWMAIPLENDDGEDDDSEEDDDDPMARFGSNAREQWLLEEG</sequence>
<evidence type="ECO:0000256" key="1">
    <source>
        <dbReference type="SAM" id="MobiDB-lite"/>
    </source>
</evidence>
<proteinExistence type="predicted"/>
<dbReference type="AlphaFoldDB" id="A0A074YJF9"/>
<evidence type="ECO:0000313" key="4">
    <source>
        <dbReference type="Proteomes" id="UP000030641"/>
    </source>
</evidence>
<keyword evidence="4" id="KW-1185">Reference proteome</keyword>
<evidence type="ECO:0000313" key="3">
    <source>
        <dbReference type="EMBL" id="KEQ94222.1"/>
    </source>
</evidence>
<name>A0A074YJF9_AURSE</name>
<keyword evidence="2" id="KW-0812">Transmembrane</keyword>
<feature type="compositionally biased region" description="Acidic residues" evidence="1">
    <location>
        <begin position="283"/>
        <end position="298"/>
    </location>
</feature>
<feature type="transmembrane region" description="Helical" evidence="2">
    <location>
        <begin position="245"/>
        <end position="262"/>
    </location>
</feature>
<keyword evidence="2" id="KW-0472">Membrane</keyword>
<feature type="transmembrane region" description="Helical" evidence="2">
    <location>
        <begin position="146"/>
        <end position="171"/>
    </location>
</feature>
<evidence type="ECO:0000256" key="2">
    <source>
        <dbReference type="SAM" id="Phobius"/>
    </source>
</evidence>
<dbReference type="EMBL" id="KL584763">
    <property type="protein sequence ID" value="KEQ94222.1"/>
    <property type="molecule type" value="Genomic_DNA"/>
</dbReference>
<organism evidence="3 4">
    <name type="scientific">Aureobasidium subglaciale (strain EXF-2481)</name>
    <name type="common">Aureobasidium pullulans var. subglaciale</name>
    <dbReference type="NCBI Taxonomy" id="1043005"/>
    <lineage>
        <taxon>Eukaryota</taxon>
        <taxon>Fungi</taxon>
        <taxon>Dikarya</taxon>
        <taxon>Ascomycota</taxon>
        <taxon>Pezizomycotina</taxon>
        <taxon>Dothideomycetes</taxon>
        <taxon>Dothideomycetidae</taxon>
        <taxon>Dothideales</taxon>
        <taxon>Saccotheciaceae</taxon>
        <taxon>Aureobasidium</taxon>
    </lineage>
</organism>
<dbReference type="RefSeq" id="XP_013342597.1">
    <property type="nucleotide sequence ID" value="XM_013487143.1"/>
</dbReference>
<feature type="transmembrane region" description="Helical" evidence="2">
    <location>
        <begin position="12"/>
        <end position="30"/>
    </location>
</feature>
<dbReference type="OrthoDB" id="3898913at2759"/>
<dbReference type="HOGENOM" id="CLU_900095_0_0_1"/>
<feature type="transmembrane region" description="Helical" evidence="2">
    <location>
        <begin position="78"/>
        <end position="95"/>
    </location>
</feature>
<keyword evidence="2" id="KW-1133">Transmembrane helix</keyword>
<dbReference type="Proteomes" id="UP000030641">
    <property type="component" value="Unassembled WGS sequence"/>
</dbReference>
<dbReference type="GeneID" id="25366860"/>
<reference evidence="3 4" key="1">
    <citation type="journal article" date="2014" name="BMC Genomics">
        <title>Genome sequencing of four Aureobasidium pullulans varieties: biotechnological potential, stress tolerance, and description of new species.</title>
        <authorList>
            <person name="Gostin Ar C."/>
            <person name="Ohm R.A."/>
            <person name="Kogej T."/>
            <person name="Sonjak S."/>
            <person name="Turk M."/>
            <person name="Zajc J."/>
            <person name="Zalar P."/>
            <person name="Grube M."/>
            <person name="Sun H."/>
            <person name="Han J."/>
            <person name="Sharma A."/>
            <person name="Chiniquy J."/>
            <person name="Ngan C.Y."/>
            <person name="Lipzen A."/>
            <person name="Barry K."/>
            <person name="Grigoriev I.V."/>
            <person name="Gunde-Cimerman N."/>
        </authorList>
    </citation>
    <scope>NUCLEOTIDE SEQUENCE [LARGE SCALE GENOMIC DNA]</scope>
    <source>
        <strain evidence="3 4">EXF-2481</strain>
    </source>
</reference>